<feature type="chain" id="PRO_5046902119" evidence="1">
    <location>
        <begin position="31"/>
        <end position="242"/>
    </location>
</feature>
<name>A0ABT6A8S0_9ACTN</name>
<sequence length="242" mass="25216">MRNGGTITRFGTAAAAGAAAAALLSGTAVAADAVTAQPAAHAGQAAASRLTVGGYTAWLKAQRTPEATKTLKAFTALPRLRQVQFVTFLQDRGALRALAADLKGGMSGLHTVRHYNPAVSIVNDVRVTRSQGTAPSVRVSYTATEQVFGIPVTSEQVWVTYATKGGKYDRPLKSGSHAVNTNAAIRLAGRDTSHSLPAGPGAKVMVRWTATPRVSSFGAGVAQDQSILAGPLNVWKAQLRNR</sequence>
<keyword evidence="1" id="KW-0732">Signal</keyword>
<dbReference type="EMBL" id="JARJBB010000010">
    <property type="protein sequence ID" value="MDF3301029.1"/>
    <property type="molecule type" value="Genomic_DNA"/>
</dbReference>
<keyword evidence="3" id="KW-1185">Reference proteome</keyword>
<dbReference type="Proteomes" id="UP001221150">
    <property type="component" value="Unassembled WGS sequence"/>
</dbReference>
<evidence type="ECO:0000313" key="3">
    <source>
        <dbReference type="Proteomes" id="UP001221150"/>
    </source>
</evidence>
<evidence type="ECO:0000313" key="2">
    <source>
        <dbReference type="EMBL" id="MDF3301029.1"/>
    </source>
</evidence>
<protein>
    <submittedName>
        <fullName evidence="2">Uncharacterized protein</fullName>
    </submittedName>
</protein>
<organism evidence="2 3">
    <name type="scientific">Streptomyces tropicalis</name>
    <dbReference type="NCBI Taxonomy" id="3034234"/>
    <lineage>
        <taxon>Bacteria</taxon>
        <taxon>Bacillati</taxon>
        <taxon>Actinomycetota</taxon>
        <taxon>Actinomycetes</taxon>
        <taxon>Kitasatosporales</taxon>
        <taxon>Streptomycetaceae</taxon>
        <taxon>Streptomyces</taxon>
    </lineage>
</organism>
<feature type="signal peptide" evidence="1">
    <location>
        <begin position="1"/>
        <end position="30"/>
    </location>
</feature>
<proteinExistence type="predicted"/>
<comment type="caution">
    <text evidence="2">The sequence shown here is derived from an EMBL/GenBank/DDBJ whole genome shotgun (WGS) entry which is preliminary data.</text>
</comment>
<accession>A0ABT6A8S0</accession>
<reference evidence="2 3" key="1">
    <citation type="submission" date="2023-03" db="EMBL/GenBank/DDBJ databases">
        <title>Draft genome sequence of Streptomyces sp. K1PA1 isolated from peat swamp forest in Thailand.</title>
        <authorList>
            <person name="Klaysubun C."/>
            <person name="Duangmal K."/>
        </authorList>
    </citation>
    <scope>NUCLEOTIDE SEQUENCE [LARGE SCALE GENOMIC DNA]</scope>
    <source>
        <strain evidence="2 3">K1PA1</strain>
    </source>
</reference>
<evidence type="ECO:0000256" key="1">
    <source>
        <dbReference type="SAM" id="SignalP"/>
    </source>
</evidence>
<dbReference type="RefSeq" id="WP_276110586.1">
    <property type="nucleotide sequence ID" value="NZ_JARJBB010000010.1"/>
</dbReference>
<gene>
    <name evidence="2" type="ORF">P3H78_20875</name>
</gene>